<dbReference type="InterPro" id="IPR028098">
    <property type="entry name" value="Glyco_trans_4-like_N"/>
</dbReference>
<feature type="domain" description="Glycosyl transferase family 1" evidence="3">
    <location>
        <begin position="203"/>
        <end position="305"/>
    </location>
</feature>
<dbReference type="SUPFAM" id="SSF53756">
    <property type="entry name" value="UDP-Glycosyltransferase/glycogen phosphorylase"/>
    <property type="match status" value="1"/>
</dbReference>
<dbReference type="InterPro" id="IPR001296">
    <property type="entry name" value="Glyco_trans_1"/>
</dbReference>
<evidence type="ECO:0000259" key="3">
    <source>
        <dbReference type="Pfam" id="PF00534"/>
    </source>
</evidence>
<organism evidence="5 6">
    <name type="scientific">Micromonospora globispora</name>
    <dbReference type="NCBI Taxonomy" id="1450148"/>
    <lineage>
        <taxon>Bacteria</taxon>
        <taxon>Bacillati</taxon>
        <taxon>Actinomycetota</taxon>
        <taxon>Actinomycetes</taxon>
        <taxon>Micromonosporales</taxon>
        <taxon>Micromonosporaceae</taxon>
        <taxon>Micromonospora</taxon>
    </lineage>
</organism>
<dbReference type="RefSeq" id="WP_109946296.1">
    <property type="nucleotide sequence ID" value="NZ_QGSV01000244.1"/>
</dbReference>
<keyword evidence="6" id="KW-1185">Reference proteome</keyword>
<reference evidence="6" key="1">
    <citation type="submission" date="2018-05" db="EMBL/GenBank/DDBJ databases">
        <title>Micromonospora globispora sp. nov. and Micromonospora rugosa sp. nov., isolated from marine sediment.</title>
        <authorList>
            <person name="Carro L."/>
            <person name="Aysel V."/>
            <person name="Cetin D."/>
            <person name="Igual J.M."/>
            <person name="Klenk H.-P."/>
            <person name="Trujillo M.E."/>
            <person name="Sahin N."/>
        </authorList>
    </citation>
    <scope>NUCLEOTIDE SEQUENCE [LARGE SCALE GENOMIC DNA]</scope>
    <source>
        <strain evidence="6">S2904</strain>
    </source>
</reference>
<dbReference type="Pfam" id="PF13439">
    <property type="entry name" value="Glyco_transf_4"/>
    <property type="match status" value="1"/>
</dbReference>
<dbReference type="Proteomes" id="UP000245683">
    <property type="component" value="Unassembled WGS sequence"/>
</dbReference>
<feature type="domain" description="Glycosyltransferase subfamily 4-like N-terminal" evidence="4">
    <location>
        <begin position="19"/>
        <end position="178"/>
    </location>
</feature>
<dbReference type="Pfam" id="PF00534">
    <property type="entry name" value="Glycos_transf_1"/>
    <property type="match status" value="1"/>
</dbReference>
<evidence type="ECO:0000259" key="4">
    <source>
        <dbReference type="Pfam" id="PF13439"/>
    </source>
</evidence>
<evidence type="ECO:0000256" key="1">
    <source>
        <dbReference type="ARBA" id="ARBA00022676"/>
    </source>
</evidence>
<name>A0A317K3E1_9ACTN</name>
<keyword evidence="1" id="KW-0328">Glycosyltransferase</keyword>
<evidence type="ECO:0008006" key="7">
    <source>
        <dbReference type="Google" id="ProtNLM"/>
    </source>
</evidence>
<dbReference type="OrthoDB" id="9801609at2"/>
<dbReference type="AlphaFoldDB" id="A0A317K3E1"/>
<dbReference type="GO" id="GO:0016757">
    <property type="term" value="F:glycosyltransferase activity"/>
    <property type="evidence" value="ECO:0007669"/>
    <property type="project" value="UniProtKB-KW"/>
</dbReference>
<evidence type="ECO:0000313" key="6">
    <source>
        <dbReference type="Proteomes" id="UP000245683"/>
    </source>
</evidence>
<sequence length="368" mass="38772">MSAAESPPSTVLDASGVGPGGITRVLTEVVRHWPAGRRLLVVAAPRAWQPPSGAAAEVELVSHQAAGRARAIGAAAATLRGLTGRLGRQARVLSMSPSAAILGSRLPVTTVVHDLAFRLWPRDLSTAVRQYRRVSYGTAVRRSARLLCVSARTRHDLHGLYQVPEERTAVWHPGSDLDAVPGEPPAPLAELSRRGGSYLVIAGHAPHKGVELALDALPELPGIVLAVLTGGRRVDRYEAAVRRAGTAERVLFLDHLPEPQYVATVAGAAAFLMPSHFEGYGLPAAEALRLGTPTVISPDPALHEATDGRAVRMTSWTPEALVRAVGEALARPAAPGWHGRSWRTATAHLVDLLAAPTGSRGVDARVAG</sequence>
<dbReference type="Gene3D" id="3.40.50.2000">
    <property type="entry name" value="Glycogen Phosphorylase B"/>
    <property type="match status" value="2"/>
</dbReference>
<dbReference type="PANTHER" id="PTHR46401">
    <property type="entry name" value="GLYCOSYLTRANSFERASE WBBK-RELATED"/>
    <property type="match status" value="1"/>
</dbReference>
<dbReference type="EMBL" id="QGSV01000244">
    <property type="protein sequence ID" value="PWU45663.1"/>
    <property type="molecule type" value="Genomic_DNA"/>
</dbReference>
<accession>A0A317K3E1</accession>
<evidence type="ECO:0000256" key="2">
    <source>
        <dbReference type="ARBA" id="ARBA00022679"/>
    </source>
</evidence>
<gene>
    <name evidence="5" type="ORF">DLJ46_20760</name>
</gene>
<evidence type="ECO:0000313" key="5">
    <source>
        <dbReference type="EMBL" id="PWU45663.1"/>
    </source>
</evidence>
<dbReference type="PANTHER" id="PTHR46401:SF8">
    <property type="entry name" value="BLL6006 PROTEIN"/>
    <property type="match status" value="1"/>
</dbReference>
<proteinExistence type="predicted"/>
<protein>
    <recommendedName>
        <fullName evidence="7">Glycosyl transferase family 1</fullName>
    </recommendedName>
</protein>
<comment type="caution">
    <text evidence="5">The sequence shown here is derived from an EMBL/GenBank/DDBJ whole genome shotgun (WGS) entry which is preliminary data.</text>
</comment>
<keyword evidence="2" id="KW-0808">Transferase</keyword>